<name>A0AAX4I0Q7_9PEZI</name>
<proteinExistence type="predicted"/>
<reference evidence="4" key="1">
    <citation type="journal article" date="2023" name="bioRxiv">
        <title>Complete genome of the Medicago anthracnose fungus, Colletotrichum destructivum, reveals a mini-chromosome-like region within a core chromosome.</title>
        <authorList>
            <person name="Lapalu N."/>
            <person name="Simon A."/>
            <person name="Lu A."/>
            <person name="Plaumann P.-L."/>
            <person name="Amselem J."/>
            <person name="Pigne S."/>
            <person name="Auger A."/>
            <person name="Koch C."/>
            <person name="Dallery J.-F."/>
            <person name="O'Connell R.J."/>
        </authorList>
    </citation>
    <scope>NUCLEOTIDE SEQUENCE [LARGE SCALE GENOMIC DNA]</scope>
    <source>
        <strain evidence="4">CBS 520.97</strain>
    </source>
</reference>
<feature type="compositionally biased region" description="Polar residues" evidence="1">
    <location>
        <begin position="1"/>
        <end position="12"/>
    </location>
</feature>
<sequence length="416" mass="46563">MTSEQCRSSYNVSPRLPSHPRDFQQPYPAPCPTTMPNLPPPSRQSPPISPSNPPSAPSDLGPTLPEGNPEPEPSNEASILKENKDVWIESPKSFFASAPIHVDTYTCSDPQLAVAGTIAFRLRAGEFYRCRLTWGQRGKTAFLNHVAKYNPKLSRVDYDKWMNFGKTTEIISQNCIAGTIVASSCLSLRDSRYRMVPLNKKNKQHISFLEELCKPEIRRLAARFQDLEQALAKYIFRAYSGLRKRGIKSRGYDQLQDFSLQQALYVGSRCDPLPAEPCQDTVIDSFSHDPTLDNIGRNGPVGEEQLPYPDQQPQATEECSKILTPIYVSGQSHEGGAYPMSGHLQNDVQQFEGVTGQPSQQPPQPVTSFSFAHDTCPISMLLLLLLLLLLYLTPWRQGWNPCRRPPEGYVAWRAVG</sequence>
<dbReference type="KEGG" id="cdet:87938500"/>
<feature type="transmembrane region" description="Helical" evidence="2">
    <location>
        <begin position="378"/>
        <end position="395"/>
    </location>
</feature>
<protein>
    <submittedName>
        <fullName evidence="3">Uncharacterized protein</fullName>
    </submittedName>
</protein>
<feature type="region of interest" description="Disordered" evidence="1">
    <location>
        <begin position="289"/>
        <end position="312"/>
    </location>
</feature>
<keyword evidence="4" id="KW-1185">Reference proteome</keyword>
<dbReference type="AlphaFoldDB" id="A0AAX4I0Q7"/>
<keyword evidence="2" id="KW-0812">Transmembrane</keyword>
<gene>
    <name evidence="3" type="ORF">CDEST_01997</name>
</gene>
<feature type="compositionally biased region" description="Pro residues" evidence="1">
    <location>
        <begin position="27"/>
        <end position="56"/>
    </location>
</feature>
<evidence type="ECO:0000313" key="4">
    <source>
        <dbReference type="Proteomes" id="UP001322277"/>
    </source>
</evidence>
<organism evidence="3 4">
    <name type="scientific">Colletotrichum destructivum</name>
    <dbReference type="NCBI Taxonomy" id="34406"/>
    <lineage>
        <taxon>Eukaryota</taxon>
        <taxon>Fungi</taxon>
        <taxon>Dikarya</taxon>
        <taxon>Ascomycota</taxon>
        <taxon>Pezizomycotina</taxon>
        <taxon>Sordariomycetes</taxon>
        <taxon>Hypocreomycetidae</taxon>
        <taxon>Glomerellales</taxon>
        <taxon>Glomerellaceae</taxon>
        <taxon>Colletotrichum</taxon>
        <taxon>Colletotrichum destructivum species complex</taxon>
    </lineage>
</organism>
<dbReference type="RefSeq" id="XP_062774207.1">
    <property type="nucleotide sequence ID" value="XM_062918156.1"/>
</dbReference>
<evidence type="ECO:0000256" key="2">
    <source>
        <dbReference type="SAM" id="Phobius"/>
    </source>
</evidence>
<accession>A0AAX4I0Q7</accession>
<evidence type="ECO:0000256" key="1">
    <source>
        <dbReference type="SAM" id="MobiDB-lite"/>
    </source>
</evidence>
<evidence type="ECO:0000313" key="3">
    <source>
        <dbReference type="EMBL" id="WQF76983.1"/>
    </source>
</evidence>
<feature type="region of interest" description="Disordered" evidence="1">
    <location>
        <begin position="1"/>
        <end position="77"/>
    </location>
</feature>
<dbReference type="Proteomes" id="UP001322277">
    <property type="component" value="Chromosome 1"/>
</dbReference>
<dbReference type="GeneID" id="87938500"/>
<keyword evidence="2" id="KW-1133">Transmembrane helix</keyword>
<dbReference type="EMBL" id="CP137305">
    <property type="protein sequence ID" value="WQF76983.1"/>
    <property type="molecule type" value="Genomic_DNA"/>
</dbReference>
<keyword evidence="2" id="KW-0472">Membrane</keyword>